<evidence type="ECO:0000313" key="1">
    <source>
        <dbReference type="EMBL" id="KAJ9120445.1"/>
    </source>
</evidence>
<proteinExistence type="predicted"/>
<keyword evidence="2" id="KW-1185">Reference proteome</keyword>
<sequence length="363" mass="39640">MKVAIAQITSIPNPERNLRLCRKIIAKAAANGAELVAFPESSDVIFGPGCESADERKELKRTKAFRDGMGQAAKENSVWVVFGCHMPYHADPKMWRNTCLTYNPSGELVHSYDKLHPCEATLPDMTISESSTCVSGSASQSGLEILKVQSRDGETWNFGITICYDIRYPQLFSYLRARGAEAFIVSTAWFPTTRRHWDPLLTARAIDNQAYIVAPGQVGKHHEERESLGASTVVDPWGDKVVRLPSIADRKDGQKMNGKQVQMNGTSSSSSSSKSANAPVHETSTNYAHNGNGKTLHAPSGDIELGSDGSWDHLGDDGSDGGGGEGCAIGYAVLRKEKVKALREMVPIWDNLRTELYGRPDGR</sequence>
<reference evidence="1" key="1">
    <citation type="submission" date="2023-04" db="EMBL/GenBank/DDBJ databases">
        <title>Draft Genome sequencing of Naganishia species isolated from polar environments using Oxford Nanopore Technology.</title>
        <authorList>
            <person name="Leo P."/>
            <person name="Venkateswaran K."/>
        </authorList>
    </citation>
    <scope>NUCLEOTIDE SEQUENCE</scope>
    <source>
        <strain evidence="1">DBVPG 5303</strain>
    </source>
</reference>
<dbReference type="Proteomes" id="UP001234202">
    <property type="component" value="Unassembled WGS sequence"/>
</dbReference>
<organism evidence="1 2">
    <name type="scientific">Naganishia onofrii</name>
    <dbReference type="NCBI Taxonomy" id="1851511"/>
    <lineage>
        <taxon>Eukaryota</taxon>
        <taxon>Fungi</taxon>
        <taxon>Dikarya</taxon>
        <taxon>Basidiomycota</taxon>
        <taxon>Agaricomycotina</taxon>
        <taxon>Tremellomycetes</taxon>
        <taxon>Filobasidiales</taxon>
        <taxon>Filobasidiaceae</taxon>
        <taxon>Naganishia</taxon>
    </lineage>
</organism>
<accession>A0ACC2X8S8</accession>
<comment type="caution">
    <text evidence="1">The sequence shown here is derived from an EMBL/GenBank/DDBJ whole genome shotgun (WGS) entry which is preliminary data.</text>
</comment>
<evidence type="ECO:0000313" key="2">
    <source>
        <dbReference type="Proteomes" id="UP001234202"/>
    </source>
</evidence>
<protein>
    <submittedName>
        <fullName evidence="1">Uncharacterized protein</fullName>
    </submittedName>
</protein>
<dbReference type="EMBL" id="JASBWV010000020">
    <property type="protein sequence ID" value="KAJ9120445.1"/>
    <property type="molecule type" value="Genomic_DNA"/>
</dbReference>
<name>A0ACC2X8S8_9TREE</name>
<gene>
    <name evidence="1" type="ORF">QFC24_005117</name>
</gene>